<sequence>MATVIYKNESGQAVSGHPAPPGHPRKGDSFILERVDTGVLRKRSPASDGNPYLCGSGARAKWKTECNA</sequence>
<dbReference type="Proteomes" id="UP000306628">
    <property type="component" value="Unassembled WGS sequence"/>
</dbReference>
<organism evidence="2 3">
    <name type="scientific">Nonomuraea zeae</name>
    <dbReference type="NCBI Taxonomy" id="1642303"/>
    <lineage>
        <taxon>Bacteria</taxon>
        <taxon>Bacillati</taxon>
        <taxon>Actinomycetota</taxon>
        <taxon>Actinomycetes</taxon>
        <taxon>Streptosporangiales</taxon>
        <taxon>Streptosporangiaceae</taxon>
        <taxon>Nonomuraea</taxon>
    </lineage>
</organism>
<feature type="region of interest" description="Disordered" evidence="1">
    <location>
        <begin position="1"/>
        <end position="29"/>
    </location>
</feature>
<reference evidence="2 3" key="1">
    <citation type="submission" date="2019-05" db="EMBL/GenBank/DDBJ databases">
        <title>Draft genome sequence of Nonomuraea zeae DSM 100528.</title>
        <authorList>
            <person name="Saricaoglu S."/>
            <person name="Isik K."/>
        </authorList>
    </citation>
    <scope>NUCLEOTIDE SEQUENCE [LARGE SCALE GENOMIC DNA]</scope>
    <source>
        <strain evidence="2 3">DSM 100528</strain>
    </source>
</reference>
<gene>
    <name evidence="2" type="ORF">ETD85_12310</name>
</gene>
<protein>
    <submittedName>
        <fullName evidence="2">Uncharacterized protein</fullName>
    </submittedName>
</protein>
<dbReference type="AlphaFoldDB" id="A0A5S4HAG7"/>
<evidence type="ECO:0000256" key="1">
    <source>
        <dbReference type="SAM" id="MobiDB-lite"/>
    </source>
</evidence>
<comment type="caution">
    <text evidence="2">The sequence shown here is derived from an EMBL/GenBank/DDBJ whole genome shotgun (WGS) entry which is preliminary data.</text>
</comment>
<accession>A0A5S4HAG7</accession>
<evidence type="ECO:0000313" key="3">
    <source>
        <dbReference type="Proteomes" id="UP000306628"/>
    </source>
</evidence>
<dbReference type="EMBL" id="VCKX01000029">
    <property type="protein sequence ID" value="TMR35860.1"/>
    <property type="molecule type" value="Genomic_DNA"/>
</dbReference>
<proteinExistence type="predicted"/>
<evidence type="ECO:0000313" key="2">
    <source>
        <dbReference type="EMBL" id="TMR35860.1"/>
    </source>
</evidence>
<keyword evidence="3" id="KW-1185">Reference proteome</keyword>
<name>A0A5S4HAG7_9ACTN</name>